<comment type="caution">
    <text evidence="2">The sequence shown here is derived from an EMBL/GenBank/DDBJ whole genome shotgun (WGS) entry which is preliminary data.</text>
</comment>
<proteinExistence type="predicted"/>
<dbReference type="AlphaFoldDB" id="A0A430M327"/>
<feature type="compositionally biased region" description="Polar residues" evidence="1">
    <location>
        <begin position="122"/>
        <end position="136"/>
    </location>
</feature>
<keyword evidence="3" id="KW-1185">Reference proteome</keyword>
<name>A0A430M327_9HYPO</name>
<accession>A0A430M327</accession>
<reference evidence="2 3" key="1">
    <citation type="submission" date="2017-06" db="EMBL/GenBank/DDBJ databases">
        <title>Comparative genomic analysis of Ambrosia Fusariam Clade fungi.</title>
        <authorList>
            <person name="Stajich J.E."/>
            <person name="Carrillo J."/>
            <person name="Kijimoto T."/>
            <person name="Eskalen A."/>
            <person name="O'Donnell K."/>
            <person name="Kasson M."/>
        </authorList>
    </citation>
    <scope>NUCLEOTIDE SEQUENCE [LARGE SCALE GENOMIC DNA]</scope>
    <source>
        <strain evidence="2 3">UCR1854</strain>
    </source>
</reference>
<dbReference type="Proteomes" id="UP000287124">
    <property type="component" value="Unassembled WGS sequence"/>
</dbReference>
<feature type="region of interest" description="Disordered" evidence="1">
    <location>
        <begin position="85"/>
        <end position="138"/>
    </location>
</feature>
<evidence type="ECO:0000313" key="2">
    <source>
        <dbReference type="EMBL" id="RTE82304.1"/>
    </source>
</evidence>
<protein>
    <submittedName>
        <fullName evidence="2">Uncharacterized protein</fullName>
    </submittedName>
</protein>
<dbReference type="EMBL" id="MIKF01000028">
    <property type="protein sequence ID" value="RTE82304.1"/>
    <property type="molecule type" value="Genomic_DNA"/>
</dbReference>
<evidence type="ECO:0000256" key="1">
    <source>
        <dbReference type="SAM" id="MobiDB-lite"/>
    </source>
</evidence>
<evidence type="ECO:0000313" key="3">
    <source>
        <dbReference type="Proteomes" id="UP000287124"/>
    </source>
</evidence>
<organism evidence="2 3">
    <name type="scientific">Fusarium euwallaceae</name>
    <dbReference type="NCBI Taxonomy" id="1147111"/>
    <lineage>
        <taxon>Eukaryota</taxon>
        <taxon>Fungi</taxon>
        <taxon>Dikarya</taxon>
        <taxon>Ascomycota</taxon>
        <taxon>Pezizomycotina</taxon>
        <taxon>Sordariomycetes</taxon>
        <taxon>Hypocreomycetidae</taxon>
        <taxon>Hypocreales</taxon>
        <taxon>Nectriaceae</taxon>
        <taxon>Fusarium</taxon>
        <taxon>Fusarium solani species complex</taxon>
    </lineage>
</organism>
<gene>
    <name evidence="2" type="ORF">BHE90_003142</name>
</gene>
<sequence>MRLETRGSDSWCALDVVDVEKVGSTKVKLRMPISKFQDPRFNVVLGVEALNSLGLIGSSGPRSTPDPGHASVDNSLLLYPGWSRGFSPSSPTSPEPQRPSLTVSIPPVPAIRIDPPLLNLPGGSTSADDSGSNSDMFSMISYGDGAWSPAPSSEFDMERASQYDQ</sequence>